<proteinExistence type="predicted"/>
<evidence type="ECO:0000313" key="1">
    <source>
        <dbReference type="EnsemblPlants" id="OMERI07G08930.1"/>
    </source>
</evidence>
<organism evidence="1">
    <name type="scientific">Oryza meridionalis</name>
    <dbReference type="NCBI Taxonomy" id="40149"/>
    <lineage>
        <taxon>Eukaryota</taxon>
        <taxon>Viridiplantae</taxon>
        <taxon>Streptophyta</taxon>
        <taxon>Embryophyta</taxon>
        <taxon>Tracheophyta</taxon>
        <taxon>Spermatophyta</taxon>
        <taxon>Magnoliopsida</taxon>
        <taxon>Liliopsida</taxon>
        <taxon>Poales</taxon>
        <taxon>Poaceae</taxon>
        <taxon>BOP clade</taxon>
        <taxon>Oryzoideae</taxon>
        <taxon>Oryzeae</taxon>
        <taxon>Oryzinae</taxon>
        <taxon>Oryza</taxon>
    </lineage>
</organism>
<reference evidence="1" key="1">
    <citation type="submission" date="2015-04" db="UniProtKB">
        <authorList>
            <consortium name="EnsemblPlants"/>
        </authorList>
    </citation>
    <scope>IDENTIFICATION</scope>
</reference>
<dbReference type="EnsemblPlants" id="OMERI07G08930.1">
    <property type="protein sequence ID" value="OMERI07G08930.1"/>
    <property type="gene ID" value="OMERI07G08930"/>
</dbReference>
<dbReference type="AlphaFoldDB" id="A0A0E0EA84"/>
<reference evidence="1" key="2">
    <citation type="submission" date="2018-05" db="EMBL/GenBank/DDBJ databases">
        <title>OmerRS3 (Oryza meridionalis Reference Sequence Version 3).</title>
        <authorList>
            <person name="Zhang J."/>
            <person name="Kudrna D."/>
            <person name="Lee S."/>
            <person name="Talag J."/>
            <person name="Welchert J."/>
            <person name="Wing R.A."/>
        </authorList>
    </citation>
    <scope>NUCLEOTIDE SEQUENCE [LARGE SCALE GENOMIC DNA]</scope>
    <source>
        <strain evidence="1">cv. OR44</strain>
    </source>
</reference>
<keyword evidence="2" id="KW-1185">Reference proteome</keyword>
<dbReference type="Gramene" id="OMERI07G08930.1">
    <property type="protein sequence ID" value="OMERI07G08930.1"/>
    <property type="gene ID" value="OMERI07G08930"/>
</dbReference>
<sequence length="99" mass="11071">MCLYGVPGCSLEVVIALTKLGRRRRRVERPGDGVGSFPRGGKWIKDYLRVLHKRGIAPKLTRERVIDDDSQRPDLKKKGSISRFRALPLNSSGGWPSAN</sequence>
<accession>A0A0E0EA84</accession>
<name>A0A0E0EA84_9ORYZ</name>
<evidence type="ECO:0000313" key="2">
    <source>
        <dbReference type="Proteomes" id="UP000008021"/>
    </source>
</evidence>
<protein>
    <submittedName>
        <fullName evidence="1">Uncharacterized protein</fullName>
    </submittedName>
</protein>
<dbReference type="HOGENOM" id="CLU_2324298_0_0_1"/>
<dbReference type="Proteomes" id="UP000008021">
    <property type="component" value="Chromosome 7"/>
</dbReference>